<dbReference type="AlphaFoldDB" id="A0AAD4AFS3"/>
<name>A0AAD4AFS3_9GAMM</name>
<evidence type="ECO:0000313" key="1">
    <source>
        <dbReference type="EMBL" id="KAF7765082.1"/>
    </source>
</evidence>
<reference evidence="1" key="2">
    <citation type="submission" date="2015-03" db="EMBL/GenBank/DDBJ databases">
        <title>Genome sequence of Pseudoalteromonas citrea.</title>
        <authorList>
            <person name="Xie B.-B."/>
            <person name="Rong J.-C."/>
            <person name="Qin Q.-L."/>
            <person name="Zhang Y.-Z."/>
        </authorList>
    </citation>
    <scope>NUCLEOTIDE SEQUENCE</scope>
    <source>
        <strain evidence="1">DSM 8771</strain>
    </source>
</reference>
<accession>A0AAD4AFS3</accession>
<protein>
    <submittedName>
        <fullName evidence="1">Uncharacterized protein</fullName>
    </submittedName>
</protein>
<dbReference type="EMBL" id="AHBZ03000027">
    <property type="protein sequence ID" value="KAF7765082.1"/>
    <property type="molecule type" value="Genomic_DNA"/>
</dbReference>
<comment type="caution">
    <text evidence="1">The sequence shown here is derived from an EMBL/GenBank/DDBJ whole genome shotgun (WGS) entry which is preliminary data.</text>
</comment>
<organism evidence="1 2">
    <name type="scientific">Pseudoalteromonas citrea</name>
    <dbReference type="NCBI Taxonomy" id="43655"/>
    <lineage>
        <taxon>Bacteria</taxon>
        <taxon>Pseudomonadati</taxon>
        <taxon>Pseudomonadota</taxon>
        <taxon>Gammaproteobacteria</taxon>
        <taxon>Alteromonadales</taxon>
        <taxon>Pseudoalteromonadaceae</taxon>
        <taxon>Pseudoalteromonas</taxon>
    </lineage>
</organism>
<evidence type="ECO:0000313" key="2">
    <source>
        <dbReference type="Proteomes" id="UP000016487"/>
    </source>
</evidence>
<reference evidence="1" key="1">
    <citation type="journal article" date="2012" name="J. Bacteriol.">
        <title>Genome sequences of type strains of seven species of the marine bacterium Pseudoalteromonas.</title>
        <authorList>
            <person name="Xie B.B."/>
            <person name="Shu Y.L."/>
            <person name="Qin Q.L."/>
            <person name="Rong J.C."/>
            <person name="Zhang X.Y."/>
            <person name="Chen X.L."/>
            <person name="Shi M."/>
            <person name="He H.L."/>
            <person name="Zhou B.C."/>
            <person name="Zhang Y.Z."/>
        </authorList>
    </citation>
    <scope>NUCLEOTIDE SEQUENCE</scope>
    <source>
        <strain evidence="1">DSM 8771</strain>
    </source>
</reference>
<sequence length="40" mass="4753">MRIITVIIISNQYEDFNLYKYFNFGPQFILAGYGTRTPTF</sequence>
<proteinExistence type="predicted"/>
<gene>
    <name evidence="1" type="ORF">PCIT_b1223</name>
</gene>
<dbReference type="Proteomes" id="UP000016487">
    <property type="component" value="Unassembled WGS sequence"/>
</dbReference>